<dbReference type="InterPro" id="IPR036388">
    <property type="entry name" value="WH-like_DNA-bd_sf"/>
</dbReference>
<reference evidence="4 5" key="1">
    <citation type="journal article" date="2015" name="Genome Announc.">
        <title>Expanding the biotechnology potential of lactobacilli through comparative genomics of 213 strains and associated genera.</title>
        <authorList>
            <person name="Sun Z."/>
            <person name="Harris H.M."/>
            <person name="McCann A."/>
            <person name="Guo C."/>
            <person name="Argimon S."/>
            <person name="Zhang W."/>
            <person name="Yang X."/>
            <person name="Jeffery I.B."/>
            <person name="Cooney J.C."/>
            <person name="Kagawa T.F."/>
            <person name="Liu W."/>
            <person name="Song Y."/>
            <person name="Salvetti E."/>
            <person name="Wrobel A."/>
            <person name="Rasinkangas P."/>
            <person name="Parkhill J."/>
            <person name="Rea M.C."/>
            <person name="O'Sullivan O."/>
            <person name="Ritari J."/>
            <person name="Douillard F.P."/>
            <person name="Paul Ross R."/>
            <person name="Yang R."/>
            <person name="Briner A.E."/>
            <person name="Felis G.E."/>
            <person name="de Vos W.M."/>
            <person name="Barrangou R."/>
            <person name="Klaenhammer T.R."/>
            <person name="Caufield P.W."/>
            <person name="Cui Y."/>
            <person name="Zhang H."/>
            <person name="O'Toole P.W."/>
        </authorList>
    </citation>
    <scope>NUCLEOTIDE SEQUENCE [LARGE SCALE GENOMIC DNA]</scope>
    <source>
        <strain evidence="4 5">DSM 19910</strain>
    </source>
</reference>
<dbReference type="GO" id="GO:0009249">
    <property type="term" value="P:protein lipoylation"/>
    <property type="evidence" value="ECO:0007669"/>
    <property type="project" value="UniProtKB-ARBA"/>
</dbReference>
<evidence type="ECO:0000256" key="2">
    <source>
        <dbReference type="HAMAP-Rule" id="MF_00978"/>
    </source>
</evidence>
<proteinExistence type="inferred from homology"/>
<protein>
    <recommendedName>
        <fullName evidence="2">Bifunctional ligase/repressor BirA</fullName>
    </recommendedName>
    <alternativeName>
        <fullName evidence="2">Biotin--[acetyl-CoA-carboxylase] ligase</fullName>
        <ecNumber evidence="2">6.3.4.15</ecNumber>
    </alternativeName>
    <alternativeName>
        <fullName evidence="2">Biotin--protein ligase</fullName>
    </alternativeName>
    <alternativeName>
        <fullName evidence="2">Biotin-[acetyl-CoA carboxylase] synthetase</fullName>
    </alternativeName>
</protein>
<evidence type="ECO:0000313" key="5">
    <source>
        <dbReference type="Proteomes" id="UP000051621"/>
    </source>
</evidence>
<accession>A0A0R1M1B5</accession>
<dbReference type="CDD" id="cd16442">
    <property type="entry name" value="BPL"/>
    <property type="match status" value="1"/>
</dbReference>
<dbReference type="Pfam" id="PF03099">
    <property type="entry name" value="BPL_LplA_LipB"/>
    <property type="match status" value="1"/>
</dbReference>
<dbReference type="PROSITE" id="PS51733">
    <property type="entry name" value="BPL_LPL_CATALYTIC"/>
    <property type="match status" value="1"/>
</dbReference>
<feature type="binding site" evidence="2">
    <location>
        <position position="116"/>
    </location>
    <ligand>
        <name>biotin</name>
        <dbReference type="ChEBI" id="CHEBI:57586"/>
    </ligand>
</feature>
<dbReference type="GO" id="GO:0003677">
    <property type="term" value="F:DNA binding"/>
    <property type="evidence" value="ECO:0007669"/>
    <property type="project" value="UniProtKB-UniRule"/>
</dbReference>
<gene>
    <name evidence="2" type="primary">birA</name>
    <name evidence="4" type="ORF">FC81_GL001041</name>
</gene>
<keyword evidence="2" id="KW-0547">Nucleotide-binding</keyword>
<dbReference type="PANTHER" id="PTHR12835:SF5">
    <property type="entry name" value="BIOTIN--PROTEIN LIGASE"/>
    <property type="match status" value="1"/>
</dbReference>
<name>A0A0R1M1B5_9LACO</name>
<dbReference type="NCBIfam" id="TIGR00121">
    <property type="entry name" value="birA_ligase"/>
    <property type="match status" value="1"/>
</dbReference>
<dbReference type="PANTHER" id="PTHR12835">
    <property type="entry name" value="BIOTIN PROTEIN LIGASE"/>
    <property type="match status" value="1"/>
</dbReference>
<keyword evidence="2" id="KW-0092">Biotin</keyword>
<dbReference type="InterPro" id="IPR004408">
    <property type="entry name" value="Biotin_CoA_COase_ligase"/>
</dbReference>
<comment type="function">
    <text evidence="2">Acts both as a biotin--[acetyl-CoA-carboxylase] ligase and a repressor.</text>
</comment>
<dbReference type="STRING" id="1423731.FC81_GL001041"/>
<keyword evidence="2" id="KW-0238">DNA-binding</keyword>
<dbReference type="AlphaFoldDB" id="A0A0R1M1B5"/>
<dbReference type="GO" id="GO:0006355">
    <property type="term" value="P:regulation of DNA-templated transcription"/>
    <property type="evidence" value="ECO:0007669"/>
    <property type="project" value="UniProtKB-UniRule"/>
</dbReference>
<comment type="caution">
    <text evidence="4">The sequence shown here is derived from an EMBL/GenBank/DDBJ whole genome shotgun (WGS) entry which is preliminary data.</text>
</comment>
<feature type="binding site" evidence="2">
    <location>
        <position position="186"/>
    </location>
    <ligand>
        <name>biotin</name>
        <dbReference type="ChEBI" id="CHEBI:57586"/>
    </ligand>
</feature>
<dbReference type="GO" id="GO:0005737">
    <property type="term" value="C:cytoplasm"/>
    <property type="evidence" value="ECO:0007669"/>
    <property type="project" value="TreeGrafter"/>
</dbReference>
<evidence type="ECO:0000256" key="1">
    <source>
        <dbReference type="ARBA" id="ARBA00022598"/>
    </source>
</evidence>
<dbReference type="RefSeq" id="WP_057743556.1">
    <property type="nucleotide sequence ID" value="NZ_AZEF01000020.1"/>
</dbReference>
<dbReference type="Gene3D" id="1.10.10.10">
    <property type="entry name" value="Winged helix-like DNA-binding domain superfamily/Winged helix DNA-binding domain"/>
    <property type="match status" value="1"/>
</dbReference>
<keyword evidence="5" id="KW-1185">Reference proteome</keyword>
<dbReference type="Pfam" id="PF08279">
    <property type="entry name" value="HTH_11"/>
    <property type="match status" value="1"/>
</dbReference>
<sequence length="322" mass="35774">MQTNQLILKELSLSDRPISGEQLAQKFSVSRTAIWKAIKNLKQSGYQIESKPHIGYKYHDNGRLNEFAIRRYLSAAENQLLTFEIHDQITSTNARAKEISIGSAASLPLIIIGDQQTAGYGRYGRAFSSPNTGIYMSFLLDNPITTLNPGLLTTATATAVTRAIEKKLHLTPSIKWVNDILVAKKKVVGILTEGIADIESRYIKQIVVGIGINYLTDVTSMPAELQQRAGSLRCFAKEYAVSRNEFIATVLHEFFLLYPNYENGAFLNDYRAHSAVLHKQVSITQGQKQFTGRVEAINHRGEIVLSDGTTLASGEVTRIRLT</sequence>
<dbReference type="InterPro" id="IPR004143">
    <property type="entry name" value="BPL_LPL_catalytic"/>
</dbReference>
<comment type="caution">
    <text evidence="2">Lacks conserved residue(s) required for the propagation of feature annotation.</text>
</comment>
<evidence type="ECO:0000313" key="4">
    <source>
        <dbReference type="EMBL" id="KRL01830.1"/>
    </source>
</evidence>
<evidence type="ECO:0000259" key="3">
    <source>
        <dbReference type="PROSITE" id="PS51733"/>
    </source>
</evidence>
<dbReference type="Gene3D" id="3.30.930.10">
    <property type="entry name" value="Bira Bifunctional Protein, Domain 2"/>
    <property type="match status" value="1"/>
</dbReference>
<dbReference type="Proteomes" id="UP000051621">
    <property type="component" value="Unassembled WGS sequence"/>
</dbReference>
<dbReference type="SUPFAM" id="SSF46785">
    <property type="entry name" value="Winged helix' DNA-binding domain"/>
    <property type="match status" value="1"/>
</dbReference>
<dbReference type="InterPro" id="IPR045864">
    <property type="entry name" value="aa-tRNA-synth_II/BPL/LPL"/>
</dbReference>
<keyword evidence="2" id="KW-0067">ATP-binding</keyword>
<comment type="similarity">
    <text evidence="2">Belongs to the biotin--protein ligase family.</text>
</comment>
<feature type="DNA-binding region" description="H-T-H motif" evidence="2">
    <location>
        <begin position="20"/>
        <end position="39"/>
    </location>
</feature>
<dbReference type="HAMAP" id="MF_00978">
    <property type="entry name" value="Bifunct_BirA"/>
    <property type="match status" value="1"/>
</dbReference>
<comment type="catalytic activity">
    <reaction evidence="2">
        <text>biotin + L-lysyl-[protein] + ATP = N(6)-biotinyl-L-lysyl-[protein] + AMP + diphosphate + H(+)</text>
        <dbReference type="Rhea" id="RHEA:11756"/>
        <dbReference type="Rhea" id="RHEA-COMP:9752"/>
        <dbReference type="Rhea" id="RHEA-COMP:10505"/>
        <dbReference type="ChEBI" id="CHEBI:15378"/>
        <dbReference type="ChEBI" id="CHEBI:29969"/>
        <dbReference type="ChEBI" id="CHEBI:30616"/>
        <dbReference type="ChEBI" id="CHEBI:33019"/>
        <dbReference type="ChEBI" id="CHEBI:57586"/>
        <dbReference type="ChEBI" id="CHEBI:83144"/>
        <dbReference type="ChEBI" id="CHEBI:456215"/>
        <dbReference type="EC" id="6.3.4.15"/>
    </reaction>
</comment>
<feature type="binding site" evidence="2">
    <location>
        <begin position="91"/>
        <end position="93"/>
    </location>
    <ligand>
        <name>biotin</name>
        <dbReference type="ChEBI" id="CHEBI:57586"/>
    </ligand>
</feature>
<dbReference type="EC" id="6.3.4.15" evidence="2"/>
<dbReference type="GO" id="GO:0016740">
    <property type="term" value="F:transferase activity"/>
    <property type="evidence" value="ECO:0007669"/>
    <property type="project" value="UniProtKB-ARBA"/>
</dbReference>
<dbReference type="EMBL" id="AZEF01000020">
    <property type="protein sequence ID" value="KRL01830.1"/>
    <property type="molecule type" value="Genomic_DNA"/>
</dbReference>
<dbReference type="InterPro" id="IPR030855">
    <property type="entry name" value="Bifunct_BirA"/>
</dbReference>
<dbReference type="InterPro" id="IPR013196">
    <property type="entry name" value="HTH_11"/>
</dbReference>
<dbReference type="OrthoDB" id="9807064at2"/>
<keyword evidence="2" id="KW-0678">Repressor</keyword>
<dbReference type="SUPFAM" id="SSF55681">
    <property type="entry name" value="Class II aaRS and biotin synthetases"/>
    <property type="match status" value="1"/>
</dbReference>
<feature type="domain" description="BPL/LPL catalytic" evidence="3">
    <location>
        <begin position="74"/>
        <end position="262"/>
    </location>
</feature>
<keyword evidence="2" id="KW-0804">Transcription</keyword>
<keyword evidence="2" id="KW-0805">Transcription regulation</keyword>
<organism evidence="4 5">
    <name type="scientific">Liquorilactobacillus capillatus DSM 19910</name>
    <dbReference type="NCBI Taxonomy" id="1423731"/>
    <lineage>
        <taxon>Bacteria</taxon>
        <taxon>Bacillati</taxon>
        <taxon>Bacillota</taxon>
        <taxon>Bacilli</taxon>
        <taxon>Lactobacillales</taxon>
        <taxon>Lactobacillaceae</taxon>
        <taxon>Liquorilactobacillus</taxon>
    </lineage>
</organism>
<dbReference type="PATRIC" id="fig|1423731.3.peg.1072"/>
<dbReference type="GO" id="GO:0004077">
    <property type="term" value="F:biotin--[biotin carboxyl-carrier protein] ligase activity"/>
    <property type="evidence" value="ECO:0007669"/>
    <property type="project" value="UniProtKB-UniRule"/>
</dbReference>
<keyword evidence="1 2" id="KW-0436">Ligase</keyword>
<dbReference type="InterPro" id="IPR036390">
    <property type="entry name" value="WH_DNA-bd_sf"/>
</dbReference>
<dbReference type="GO" id="GO:0005524">
    <property type="term" value="F:ATP binding"/>
    <property type="evidence" value="ECO:0007669"/>
    <property type="project" value="UniProtKB-UniRule"/>
</dbReference>